<reference evidence="3 4" key="4">
    <citation type="journal article" date="2020" name="Sci. Rep.">
        <title>beta-carboline chemical signals induce reveromycin production through a LuxR family regulator in Streptomyces sp. SN-593.</title>
        <authorList>
            <person name="Panthee S."/>
            <person name="Kito N."/>
            <person name="Hayashi T."/>
            <person name="Shimizu T."/>
            <person name="Ishikawa J."/>
            <person name="Hamamoto H."/>
            <person name="Osada H."/>
            <person name="Takahashi S."/>
        </authorList>
    </citation>
    <scope>NUCLEOTIDE SEQUENCE [LARGE SCALE GENOMIC DNA]</scope>
    <source>
        <strain evidence="3 4">SN-593</strain>
    </source>
</reference>
<organism evidence="3 4">
    <name type="scientific">Actinacidiphila reveromycinica</name>
    <dbReference type="NCBI Taxonomy" id="659352"/>
    <lineage>
        <taxon>Bacteria</taxon>
        <taxon>Bacillati</taxon>
        <taxon>Actinomycetota</taxon>
        <taxon>Actinomycetes</taxon>
        <taxon>Kitasatosporales</taxon>
        <taxon>Streptomycetaceae</taxon>
        <taxon>Actinacidiphila</taxon>
    </lineage>
</organism>
<proteinExistence type="predicted"/>
<keyword evidence="4" id="KW-1185">Reference proteome</keyword>
<dbReference type="NCBIfam" id="TIGR02777">
    <property type="entry name" value="LigD_PE_dom"/>
    <property type="match status" value="1"/>
</dbReference>
<dbReference type="Proteomes" id="UP000595703">
    <property type="component" value="Chromosome"/>
</dbReference>
<dbReference type="PANTHER" id="PTHR39465">
    <property type="entry name" value="DNA LIGASE D, 3'-PHOSPHOESTERASE DOMAIN"/>
    <property type="match status" value="1"/>
</dbReference>
<dbReference type="PANTHER" id="PTHR39465:SF1">
    <property type="entry name" value="DNA LIGASE D 3'-PHOSPHOESTERASE DOMAIN-CONTAINING PROTEIN"/>
    <property type="match status" value="1"/>
</dbReference>
<name>A0A7U3VNV2_9ACTN</name>
<sequence>MTASDTSNTPDRDPAGETGGTGSAGGSDRAGRRTARGDDRRDRLAAYHRKRDFGRTAEPRGGRAPAGGGPAYVVQIHDATRTHFDFRLEVDGVLKSWAVPKGPSTDPRDKRLAVPTEDHPMEYRDFEGVIEAGEYGGGTVIVWDAGGYRNASTDRSGREIPFAEALARGHASFRLVGGKLRGRWSLTRFRKGEPGTEDESGHARGEAWLLVRSAEEGPRGGGRAAARRSRARRPPAPGQTPAQPGGADPRSRGRGTPDPHLARSTRTGRTLAQVAEAGGPTWHSDR</sequence>
<accession>A0A7U3VNV2</accession>
<evidence type="ECO:0000313" key="3">
    <source>
        <dbReference type="EMBL" id="BBA98067.1"/>
    </source>
</evidence>
<dbReference type="RefSeq" id="WP_202234267.1">
    <property type="nucleotide sequence ID" value="NZ_AP018365.1"/>
</dbReference>
<feature type="region of interest" description="Disordered" evidence="1">
    <location>
        <begin position="1"/>
        <end position="69"/>
    </location>
</feature>
<reference evidence="3 4" key="1">
    <citation type="journal article" date="2010" name="J. Bacteriol.">
        <title>Biochemical characterization of a novel indole prenyltransferase from Streptomyces sp. SN-593.</title>
        <authorList>
            <person name="Takahashi S."/>
            <person name="Takagi H."/>
            <person name="Toyoda A."/>
            <person name="Uramoto M."/>
            <person name="Nogawa T."/>
            <person name="Ueki M."/>
            <person name="Sakaki Y."/>
            <person name="Osada H."/>
        </authorList>
    </citation>
    <scope>NUCLEOTIDE SEQUENCE [LARGE SCALE GENOMIC DNA]</scope>
    <source>
        <strain evidence="3 4">SN-593</strain>
    </source>
</reference>
<feature type="compositionally biased region" description="Basic and acidic residues" evidence="1">
    <location>
        <begin position="249"/>
        <end position="261"/>
    </location>
</feature>
<gene>
    <name evidence="3" type="ORF">RVR_4113</name>
</gene>
<dbReference type="InterPro" id="IPR014144">
    <property type="entry name" value="LigD_PE_domain"/>
</dbReference>
<dbReference type="Pfam" id="PF13298">
    <property type="entry name" value="LigD_N"/>
    <property type="match status" value="1"/>
</dbReference>
<feature type="compositionally biased region" description="Basic and acidic residues" evidence="1">
    <location>
        <begin position="29"/>
        <end position="45"/>
    </location>
</feature>
<feature type="region of interest" description="Disordered" evidence="1">
    <location>
        <begin position="211"/>
        <end position="286"/>
    </location>
</feature>
<evidence type="ECO:0000259" key="2">
    <source>
        <dbReference type="Pfam" id="PF13298"/>
    </source>
</evidence>
<evidence type="ECO:0000256" key="1">
    <source>
        <dbReference type="SAM" id="MobiDB-lite"/>
    </source>
</evidence>
<evidence type="ECO:0000313" key="4">
    <source>
        <dbReference type="Proteomes" id="UP000595703"/>
    </source>
</evidence>
<reference evidence="3 4" key="3">
    <citation type="journal article" date="2011" name="Nat. Chem. Biol.">
        <title>Reveromycin A biosynthesis uses RevG and RevJ for stereospecific spiroacetal formation.</title>
        <authorList>
            <person name="Takahashi S."/>
            <person name="Toyoda A."/>
            <person name="Sekiyama Y."/>
            <person name="Takagi H."/>
            <person name="Nogawa T."/>
            <person name="Uramoto M."/>
            <person name="Suzuki R."/>
            <person name="Koshino H."/>
            <person name="Kumano T."/>
            <person name="Panthee S."/>
            <person name="Dairi T."/>
            <person name="Ishikawa J."/>
            <person name="Ikeda H."/>
            <person name="Sakaki Y."/>
            <person name="Osada H."/>
        </authorList>
    </citation>
    <scope>NUCLEOTIDE SEQUENCE [LARGE SCALE GENOMIC DNA]</scope>
    <source>
        <strain evidence="3 4">SN-593</strain>
    </source>
</reference>
<protein>
    <recommendedName>
        <fullName evidence="2">DNA ligase D 3'-phosphoesterase domain-containing protein</fullName>
    </recommendedName>
</protein>
<feature type="domain" description="DNA ligase D 3'-phosphoesterase" evidence="2">
    <location>
        <begin position="75"/>
        <end position="188"/>
    </location>
</feature>
<dbReference type="KEGG" id="arev:RVR_4113"/>
<dbReference type="EMBL" id="AP018365">
    <property type="protein sequence ID" value="BBA98067.1"/>
    <property type="molecule type" value="Genomic_DNA"/>
</dbReference>
<dbReference type="AlphaFoldDB" id="A0A7U3VNV2"/>
<reference evidence="3 4" key="2">
    <citation type="journal article" date="2011" name="J. Antibiot.">
        <title>Furaquinocins I and J: novel polyketide isoprenoid hybrid compounds from Streptomyces reveromyceticus SN-593.</title>
        <authorList>
            <person name="Panthee S."/>
            <person name="Takahashi S."/>
            <person name="Takagi H."/>
            <person name="Nogawa T."/>
            <person name="Oowada E."/>
            <person name="Uramoto M."/>
            <person name="Osada H."/>
        </authorList>
    </citation>
    <scope>NUCLEOTIDE SEQUENCE [LARGE SCALE GENOMIC DNA]</scope>
    <source>
        <strain evidence="3 4">SN-593</strain>
    </source>
</reference>